<evidence type="ECO:0000313" key="3">
    <source>
        <dbReference type="Proteomes" id="UP000008871"/>
    </source>
</evidence>
<dbReference type="AlphaFoldDB" id="Q0VRI3"/>
<dbReference type="Proteomes" id="UP000008871">
    <property type="component" value="Chromosome"/>
</dbReference>
<dbReference type="HOGENOM" id="CLU_028123_2_1_6"/>
<sequence>MSQRIAIVGAGISGLSTAWYLSKAGHQVDVFEANDYLGGHTCTIPVSRPHGDYAIDVGFIVFNDRTYPNYLRLLEELGLQGQPTPMGFAVSDEKNGLEYCGDGLGGMFAQKRNLLNFSHWRFIRDILRFNKQAPALLNSAKGDLPLGQYLREQGYGERFARDYILAMGGAIWSCSLEQMEVFPARFFIRFFQNHGLLSLNDRPQWFVVPGGSNQYVKPLVDGCNATFHTRTPVQSIRRGSAGVGVEAGVGVTVTVGGTERHYDQVVLACHSDQALALLSDPDEREEANLSQLGYQDNEVVLHTDTALLPRRERVWSSWNAMLYAQDQERVQVTYNMNILQGIAAPETFCVTLNASDRIDTKKVLARYHFAHPLFTPQTVAAREQLLKDNGKNATWFAGAWCRNGFHEDGVVSALNVVAGITGKAQEGGVA</sequence>
<dbReference type="OrthoDB" id="20837at2"/>
<evidence type="ECO:0000313" key="2">
    <source>
        <dbReference type="EMBL" id="CAL16215.1"/>
    </source>
</evidence>
<dbReference type="RefSeq" id="WP_011588051.1">
    <property type="nucleotide sequence ID" value="NC_008260.1"/>
</dbReference>
<dbReference type="InterPro" id="IPR036188">
    <property type="entry name" value="FAD/NAD-bd_sf"/>
</dbReference>
<organism evidence="2 3">
    <name type="scientific">Alcanivorax borkumensis (strain ATCC 700651 / DSM 11573 / NCIMB 13689 / SK2)</name>
    <dbReference type="NCBI Taxonomy" id="393595"/>
    <lineage>
        <taxon>Bacteria</taxon>
        <taxon>Pseudomonadati</taxon>
        <taxon>Pseudomonadota</taxon>
        <taxon>Gammaproteobacteria</taxon>
        <taxon>Oceanospirillales</taxon>
        <taxon>Alcanivoracaceae</taxon>
        <taxon>Alcanivorax</taxon>
    </lineage>
</organism>
<dbReference type="PANTHER" id="PTHR42923:SF17">
    <property type="entry name" value="AMINE OXIDASE DOMAIN-CONTAINING PROTEIN"/>
    <property type="match status" value="1"/>
</dbReference>
<name>Q0VRI3_ALCBS</name>
<accession>Q0VRI3</accession>
<dbReference type="PANTHER" id="PTHR42923">
    <property type="entry name" value="PROTOPORPHYRINOGEN OXIDASE"/>
    <property type="match status" value="1"/>
</dbReference>
<dbReference type="STRING" id="393595.ABO_0767"/>
<evidence type="ECO:0000259" key="1">
    <source>
        <dbReference type="Pfam" id="PF01593"/>
    </source>
</evidence>
<dbReference type="Gene3D" id="3.50.50.60">
    <property type="entry name" value="FAD/NAD(P)-binding domain"/>
    <property type="match status" value="1"/>
</dbReference>
<dbReference type="PRINTS" id="PR00419">
    <property type="entry name" value="ADXRDTASE"/>
</dbReference>
<dbReference type="InterPro" id="IPR050464">
    <property type="entry name" value="Zeta_carotene_desat/Oxidored"/>
</dbReference>
<dbReference type="KEGG" id="abo:ABO_0767"/>
<protein>
    <submittedName>
        <fullName evidence="2">Amine-oxidase, putative</fullName>
    </submittedName>
</protein>
<keyword evidence="3" id="KW-1185">Reference proteome</keyword>
<dbReference type="eggNOG" id="COG2907">
    <property type="taxonomic scope" value="Bacteria"/>
</dbReference>
<reference evidence="2 3" key="1">
    <citation type="journal article" date="2006" name="Nat. Biotechnol.">
        <title>Genome sequence of the ubiquitous hydrocarbon-degrading marine bacterium Alcanivorax borkumensis.</title>
        <authorList>
            <person name="Schneiker S."/>
            <person name="Martins dos Santos V.A.P."/>
            <person name="Bartels D."/>
            <person name="Bekel T."/>
            <person name="Brecht M."/>
            <person name="Buhrmester J."/>
            <person name="Chernikova T.N."/>
            <person name="Denaro R."/>
            <person name="Ferrer M."/>
            <person name="Gertler C."/>
            <person name="Goesmann A."/>
            <person name="Golyshina O.V."/>
            <person name="Kaminski F."/>
            <person name="Khachane A.N."/>
            <person name="Lang S."/>
            <person name="Linke B."/>
            <person name="McHardy A.C."/>
            <person name="Meyer F."/>
            <person name="Nechitaylo T."/>
            <person name="Puehler A."/>
            <person name="Regenhardt D."/>
            <person name="Rupp O."/>
            <person name="Sabirova J.S."/>
            <person name="Selbitschka W."/>
            <person name="Yakimov M.M."/>
            <person name="Timmis K.N."/>
            <person name="Vorhoelter F.-J."/>
            <person name="Weidner S."/>
            <person name="Kaiser O."/>
            <person name="Golyshin P.N."/>
        </authorList>
    </citation>
    <scope>NUCLEOTIDE SEQUENCE [LARGE SCALE GENOMIC DNA]</scope>
    <source>
        <strain evidence="3">ATCC 700651 / DSM 11573 / NCIMB 13689 / SK2</strain>
    </source>
</reference>
<feature type="domain" description="Amine oxidase" evidence="1">
    <location>
        <begin position="12"/>
        <end position="296"/>
    </location>
</feature>
<dbReference type="SUPFAM" id="SSF51905">
    <property type="entry name" value="FAD/NAD(P)-binding domain"/>
    <property type="match status" value="1"/>
</dbReference>
<dbReference type="InterPro" id="IPR002937">
    <property type="entry name" value="Amino_oxidase"/>
</dbReference>
<gene>
    <name evidence="2" type="ordered locus">ABO_0767</name>
</gene>
<dbReference type="EMBL" id="AM286690">
    <property type="protein sequence ID" value="CAL16215.1"/>
    <property type="molecule type" value="Genomic_DNA"/>
</dbReference>
<dbReference type="GO" id="GO:0016491">
    <property type="term" value="F:oxidoreductase activity"/>
    <property type="evidence" value="ECO:0007669"/>
    <property type="project" value="InterPro"/>
</dbReference>
<dbReference type="Pfam" id="PF01593">
    <property type="entry name" value="Amino_oxidase"/>
    <property type="match status" value="1"/>
</dbReference>
<proteinExistence type="predicted"/>